<dbReference type="SUPFAM" id="SSF56935">
    <property type="entry name" value="Porins"/>
    <property type="match status" value="1"/>
</dbReference>
<keyword evidence="9" id="KW-0472">Membrane</keyword>
<dbReference type="CDD" id="cd00342">
    <property type="entry name" value="gram_neg_porins"/>
    <property type="match status" value="1"/>
</dbReference>
<keyword evidence="4" id="KW-1134">Transmembrane beta strand</keyword>
<reference evidence="12 13" key="1">
    <citation type="submission" date="2018-06" db="EMBL/GenBank/DDBJ databases">
        <title>Nitrincola tibetense sp. nov., isolated from Lake XuguoCo on Tibetan Plateau.</title>
        <authorList>
            <person name="Xing P."/>
        </authorList>
    </citation>
    <scope>NUCLEOTIDE SEQUENCE [LARGE SCALE GENOMIC DNA]</scope>
    <source>
        <strain evidence="13">xg18</strain>
    </source>
</reference>
<keyword evidence="8" id="KW-0626">Porin</keyword>
<dbReference type="InterPro" id="IPR023614">
    <property type="entry name" value="Porin_dom_sf"/>
</dbReference>
<organism evidence="12 13">
    <name type="scientific">Nitrincola tibetensis</name>
    <dbReference type="NCBI Taxonomy" id="2219697"/>
    <lineage>
        <taxon>Bacteria</taxon>
        <taxon>Pseudomonadati</taxon>
        <taxon>Pseudomonadota</taxon>
        <taxon>Gammaproteobacteria</taxon>
        <taxon>Oceanospirillales</taxon>
        <taxon>Oceanospirillaceae</taxon>
        <taxon>Nitrincola</taxon>
    </lineage>
</organism>
<dbReference type="PANTHER" id="PTHR34501:SF9">
    <property type="entry name" value="MAJOR OUTER MEMBRANE PROTEIN P.IA"/>
    <property type="match status" value="1"/>
</dbReference>
<evidence type="ECO:0000313" key="13">
    <source>
        <dbReference type="Proteomes" id="UP000250744"/>
    </source>
</evidence>
<evidence type="ECO:0000256" key="9">
    <source>
        <dbReference type="ARBA" id="ARBA00023136"/>
    </source>
</evidence>
<keyword evidence="5" id="KW-0812">Transmembrane</keyword>
<dbReference type="Gene3D" id="2.40.160.10">
    <property type="entry name" value="Porin"/>
    <property type="match status" value="1"/>
</dbReference>
<dbReference type="GO" id="GO:0015288">
    <property type="term" value="F:porin activity"/>
    <property type="evidence" value="ECO:0007669"/>
    <property type="project" value="UniProtKB-KW"/>
</dbReference>
<dbReference type="InterPro" id="IPR050298">
    <property type="entry name" value="Gram-neg_bact_OMP"/>
</dbReference>
<evidence type="ECO:0000256" key="1">
    <source>
        <dbReference type="ARBA" id="ARBA00004571"/>
    </source>
</evidence>
<comment type="subunit">
    <text evidence="2">Homotrimer.</text>
</comment>
<keyword evidence="7" id="KW-0406">Ion transport</keyword>
<dbReference type="PANTHER" id="PTHR34501">
    <property type="entry name" value="PROTEIN YDDL-RELATED"/>
    <property type="match status" value="1"/>
</dbReference>
<gene>
    <name evidence="12" type="ORF">DN062_11410</name>
</gene>
<evidence type="ECO:0000259" key="11">
    <source>
        <dbReference type="Pfam" id="PF13609"/>
    </source>
</evidence>
<comment type="caution">
    <text evidence="12">The sequence shown here is derived from an EMBL/GenBank/DDBJ whole genome shotgun (WGS) entry which is preliminary data.</text>
</comment>
<name>A0A364NKF3_9GAMM</name>
<keyword evidence="6" id="KW-0732">Signal</keyword>
<feature type="domain" description="Porin" evidence="11">
    <location>
        <begin position="23"/>
        <end position="309"/>
    </location>
</feature>
<dbReference type="OrthoDB" id="8957883at2"/>
<dbReference type="Proteomes" id="UP000250744">
    <property type="component" value="Unassembled WGS sequence"/>
</dbReference>
<dbReference type="EMBL" id="QKRX01000008">
    <property type="protein sequence ID" value="RAU17609.1"/>
    <property type="molecule type" value="Genomic_DNA"/>
</dbReference>
<keyword evidence="3" id="KW-0813">Transport</keyword>
<evidence type="ECO:0000256" key="2">
    <source>
        <dbReference type="ARBA" id="ARBA00011233"/>
    </source>
</evidence>
<keyword evidence="13" id="KW-1185">Reference proteome</keyword>
<dbReference type="GO" id="GO:0009279">
    <property type="term" value="C:cell outer membrane"/>
    <property type="evidence" value="ECO:0007669"/>
    <property type="project" value="UniProtKB-SubCell"/>
</dbReference>
<dbReference type="GO" id="GO:0046930">
    <property type="term" value="C:pore complex"/>
    <property type="evidence" value="ECO:0007669"/>
    <property type="project" value="UniProtKB-KW"/>
</dbReference>
<evidence type="ECO:0000256" key="5">
    <source>
        <dbReference type="ARBA" id="ARBA00022692"/>
    </source>
</evidence>
<comment type="subcellular location">
    <subcellularLocation>
        <location evidence="1">Cell outer membrane</location>
        <topology evidence="1">Multi-pass membrane protein</topology>
    </subcellularLocation>
</comment>
<keyword evidence="10" id="KW-0998">Cell outer membrane</keyword>
<sequence>MLINKSKKMVVNMKPIHKSCLTVALAALIPSLSYADATLYGSFRLGMFKTDDRSAVLDDYASRIGIRGTVDLGLENTKGIFNWEQGLSLNTGALGGGRYAHVGAKGDWGTLMGGKFDHPTYAYVGNVNEFAMSALPTGLDVGYVANGSDPRTGFRADRRVSNSIGYISPNLNGLEAMVVGVFAGETSGNVFAGPASTQKDNEIDGYNLGVKYTLQNLTLATAYGAVKSGKDAQGVYGVDAHLWGVAARYRLNNFRFAAKYEQSKDKVRNLTDKGYALNAGYELNGYGASVGFATTKQDQADRERSTSVELHRRLGNAVIAIGYVNYNDAAVSNTNSYKQYNDERALFPIVGGNDTAYLTYRLQF</sequence>
<evidence type="ECO:0000256" key="10">
    <source>
        <dbReference type="ARBA" id="ARBA00023237"/>
    </source>
</evidence>
<dbReference type="AlphaFoldDB" id="A0A364NKF3"/>
<dbReference type="InterPro" id="IPR033900">
    <property type="entry name" value="Gram_neg_porin_domain"/>
</dbReference>
<protein>
    <recommendedName>
        <fullName evidence="11">Porin domain-containing protein</fullName>
    </recommendedName>
</protein>
<evidence type="ECO:0000256" key="3">
    <source>
        <dbReference type="ARBA" id="ARBA00022448"/>
    </source>
</evidence>
<evidence type="ECO:0000256" key="7">
    <source>
        <dbReference type="ARBA" id="ARBA00023065"/>
    </source>
</evidence>
<evidence type="ECO:0000256" key="8">
    <source>
        <dbReference type="ARBA" id="ARBA00023114"/>
    </source>
</evidence>
<accession>A0A364NKF3</accession>
<dbReference type="GO" id="GO:0006811">
    <property type="term" value="P:monoatomic ion transport"/>
    <property type="evidence" value="ECO:0007669"/>
    <property type="project" value="UniProtKB-KW"/>
</dbReference>
<dbReference type="Pfam" id="PF13609">
    <property type="entry name" value="Porin_4"/>
    <property type="match status" value="1"/>
</dbReference>
<evidence type="ECO:0000256" key="6">
    <source>
        <dbReference type="ARBA" id="ARBA00022729"/>
    </source>
</evidence>
<evidence type="ECO:0000313" key="12">
    <source>
        <dbReference type="EMBL" id="RAU17609.1"/>
    </source>
</evidence>
<proteinExistence type="predicted"/>
<evidence type="ECO:0000256" key="4">
    <source>
        <dbReference type="ARBA" id="ARBA00022452"/>
    </source>
</evidence>